<evidence type="ECO:0000256" key="11">
    <source>
        <dbReference type="SAM" id="Phobius"/>
    </source>
</evidence>
<feature type="transmembrane region" description="Helical" evidence="11">
    <location>
        <begin position="662"/>
        <end position="683"/>
    </location>
</feature>
<evidence type="ECO:0000256" key="5">
    <source>
        <dbReference type="ARBA" id="ARBA00022989"/>
    </source>
</evidence>
<feature type="transmembrane region" description="Helical" evidence="11">
    <location>
        <begin position="847"/>
        <end position="867"/>
    </location>
</feature>
<keyword evidence="10" id="KW-0807">Transducer</keyword>
<dbReference type="EMBL" id="JAHFZB010000029">
    <property type="protein sequence ID" value="KAK6472271.1"/>
    <property type="molecule type" value="Genomic_DNA"/>
</dbReference>
<feature type="transmembrane region" description="Helical" evidence="11">
    <location>
        <begin position="626"/>
        <end position="650"/>
    </location>
</feature>
<keyword evidence="3 11" id="KW-0812">Transmembrane</keyword>
<name>A0ABR0YI32_HUSHU</name>
<dbReference type="InterPro" id="IPR017979">
    <property type="entry name" value="GPCR_3_CS"/>
</dbReference>
<dbReference type="InterPro" id="IPR000068">
    <property type="entry name" value="GPCR_3_Ca_sens_rcpt-rel"/>
</dbReference>
<keyword evidence="9" id="KW-0325">Glycoprotein</keyword>
<protein>
    <submittedName>
        <fullName evidence="13">Taste receptor type 1 member 1-like</fullName>
    </submittedName>
</protein>
<sequence length="901" mass="100175">MPGFAEFEARSIESENSKANEEPVCRNEAFSEILACYQVCDQCRLLNSTDVPSLLEAFDIQSSFNVYTAVCTETPGFQFEFQQDGDYLIAGLFPVHNSRSITRTVPELPDCNTEVFNKHGYHLMQAMRFALEEINGATSALLPGVKLGYEAYDICSETANLLAAFNIVSKQNVEHQNEQLTTEKHYDPKTIAVIGPDSSTYAFTTASVMGYYLMPQISYEASNELLSNKWLYPSFFRTIPTDRYQVRAMLQLLSEFQWTWIALLGSDDDYGTQGMQSLSKLALKYGICIAYQAIIPSYSEATRTEMLQMIKGIVQTKVNVVVVFSGKRKASGFFSLVVEQNVTNKVWIGSEDWSMSTLVSRLPQIKSIGSVMGISVKAAEMPGFAEFEARSIESDNSKANKEPMCRNETFSEILACYQVCDQCRSLNSTDVPSLLETFDIQSSFNVYTAVYAVAHALHQLLGCDSGECQKKQVHPWQLLQQIKQVNISIHDAPLYFDNNGDPPTGYDIIAWDWAGDRVSYKVIGSYSPNPETLLIKRDLINWNAKDNKTVPTSVCSAECWKGYRRVLTGAHVCCFSCEACPAGTYVDINDLFNCKPCEIHQWSLPESDACLNRTVEYLPWNDITSAVLIITSVMTLLLTVATAGLFLLNLNTPVVKSAGGKTCLLMLSSLACASCSVYGHFGVPTAVGCAFLQELFCLSFTICLSCVAVRSFQIVCIFKMSGKLPKAYEFWTKNNGPHVFILVSSAIGFLISLLRIVLDRPVPIENYSISPDKIVLECSGTQSVGSAMETGYVGLLSFLCFAFSYMGKDLPANYNEAKCVTFSLLLYLVSWLGFYTTYAVYKGKYTPAFNTVAVLASVLGMLGGYFMPKCYIILLKPQLNTAAHFQNCIQMYTTKKSDHYC</sequence>
<dbReference type="Pfam" id="PF01094">
    <property type="entry name" value="ANF_receptor"/>
    <property type="match status" value="1"/>
</dbReference>
<keyword evidence="8" id="KW-0675">Receptor</keyword>
<dbReference type="InterPro" id="IPR028082">
    <property type="entry name" value="Peripla_BP_I"/>
</dbReference>
<dbReference type="PANTHER" id="PTHR24061">
    <property type="entry name" value="CALCIUM-SENSING RECEPTOR-RELATED"/>
    <property type="match status" value="1"/>
</dbReference>
<dbReference type="InterPro" id="IPR001828">
    <property type="entry name" value="ANF_lig-bd_rcpt"/>
</dbReference>
<organism evidence="13 14">
    <name type="scientific">Huso huso</name>
    <name type="common">Beluga</name>
    <name type="synonym">Acipenser huso</name>
    <dbReference type="NCBI Taxonomy" id="61971"/>
    <lineage>
        <taxon>Eukaryota</taxon>
        <taxon>Metazoa</taxon>
        <taxon>Chordata</taxon>
        <taxon>Craniata</taxon>
        <taxon>Vertebrata</taxon>
        <taxon>Euteleostomi</taxon>
        <taxon>Actinopterygii</taxon>
        <taxon>Chondrostei</taxon>
        <taxon>Acipenseriformes</taxon>
        <taxon>Acipenseridae</taxon>
        <taxon>Huso</taxon>
    </lineage>
</organism>
<keyword evidence="4" id="KW-0732">Signal</keyword>
<dbReference type="Proteomes" id="UP001369086">
    <property type="component" value="Unassembled WGS sequence"/>
</dbReference>
<evidence type="ECO:0000256" key="3">
    <source>
        <dbReference type="ARBA" id="ARBA00022692"/>
    </source>
</evidence>
<feature type="transmembrane region" description="Helical" evidence="11">
    <location>
        <begin position="790"/>
        <end position="807"/>
    </location>
</feature>
<evidence type="ECO:0000256" key="2">
    <source>
        <dbReference type="ARBA" id="ARBA00022475"/>
    </source>
</evidence>
<dbReference type="InterPro" id="IPR000337">
    <property type="entry name" value="GPCR_3"/>
</dbReference>
<dbReference type="InterPro" id="IPR038550">
    <property type="entry name" value="GPCR_3_9-Cys_sf"/>
</dbReference>
<keyword evidence="14" id="KW-1185">Reference proteome</keyword>
<feature type="domain" description="G-protein coupled receptors family 3 profile" evidence="12">
    <location>
        <begin position="624"/>
        <end position="889"/>
    </location>
</feature>
<dbReference type="PROSITE" id="PS50259">
    <property type="entry name" value="G_PROTEIN_RECEP_F3_4"/>
    <property type="match status" value="1"/>
</dbReference>
<evidence type="ECO:0000256" key="4">
    <source>
        <dbReference type="ARBA" id="ARBA00022729"/>
    </source>
</evidence>
<dbReference type="PROSITE" id="PS00981">
    <property type="entry name" value="G_PROTEIN_RECEP_F3_3"/>
    <property type="match status" value="1"/>
</dbReference>
<dbReference type="InterPro" id="IPR011500">
    <property type="entry name" value="GPCR_3_9-Cys_dom"/>
</dbReference>
<dbReference type="PRINTS" id="PR00248">
    <property type="entry name" value="GPCRMGR"/>
</dbReference>
<dbReference type="InterPro" id="IPR017978">
    <property type="entry name" value="GPCR_3_C"/>
</dbReference>
<feature type="transmembrane region" description="Helical" evidence="11">
    <location>
        <begin position="739"/>
        <end position="758"/>
    </location>
</feature>
<gene>
    <name evidence="13" type="ORF">HHUSO_G27969</name>
</gene>
<keyword evidence="7 11" id="KW-0472">Membrane</keyword>
<evidence type="ECO:0000313" key="13">
    <source>
        <dbReference type="EMBL" id="KAK6472271.1"/>
    </source>
</evidence>
<dbReference type="Pfam" id="PF07562">
    <property type="entry name" value="NCD3G"/>
    <property type="match status" value="1"/>
</dbReference>
<dbReference type="SUPFAM" id="SSF53822">
    <property type="entry name" value="Periplasmic binding protein-like I"/>
    <property type="match status" value="1"/>
</dbReference>
<dbReference type="PROSITE" id="PS00980">
    <property type="entry name" value="G_PROTEIN_RECEP_F3_2"/>
    <property type="match status" value="1"/>
</dbReference>
<evidence type="ECO:0000256" key="7">
    <source>
        <dbReference type="ARBA" id="ARBA00023136"/>
    </source>
</evidence>
<keyword evidence="5 11" id="KW-1133">Transmembrane helix</keyword>
<dbReference type="Gene3D" id="2.10.50.30">
    <property type="entry name" value="GPCR, family 3, nine cysteines domain"/>
    <property type="match status" value="1"/>
</dbReference>
<dbReference type="Gene3D" id="3.40.50.2300">
    <property type="match status" value="2"/>
</dbReference>
<dbReference type="PANTHER" id="PTHR24061:SF3">
    <property type="entry name" value="TASTE RECEPTOR TYPE 1 MEMBER 1"/>
    <property type="match status" value="1"/>
</dbReference>
<feature type="transmembrane region" description="Helical" evidence="11">
    <location>
        <begin position="695"/>
        <end position="718"/>
    </location>
</feature>
<evidence type="ECO:0000256" key="9">
    <source>
        <dbReference type="ARBA" id="ARBA00023180"/>
    </source>
</evidence>
<evidence type="ECO:0000256" key="1">
    <source>
        <dbReference type="ARBA" id="ARBA00004651"/>
    </source>
</evidence>
<proteinExistence type="predicted"/>
<reference evidence="13 14" key="1">
    <citation type="submission" date="2021-05" db="EMBL/GenBank/DDBJ databases">
        <authorList>
            <person name="Zahm M."/>
            <person name="Klopp C."/>
            <person name="Cabau C."/>
            <person name="Kuhl H."/>
            <person name="Suciu R."/>
            <person name="Ciorpac M."/>
            <person name="Holostenco D."/>
            <person name="Gessner J."/>
            <person name="Wuertz S."/>
            <person name="Hohne C."/>
            <person name="Stock M."/>
            <person name="Gislard M."/>
            <person name="Lluch J."/>
            <person name="Milhes M."/>
            <person name="Lampietro C."/>
            <person name="Lopez Roques C."/>
            <person name="Donnadieu C."/>
            <person name="Du K."/>
            <person name="Schartl M."/>
            <person name="Guiguen Y."/>
        </authorList>
    </citation>
    <scope>NUCLEOTIDE SEQUENCE [LARGE SCALE GENOMIC DNA]</scope>
    <source>
        <strain evidence="13">Hh-F2</strain>
        <tissue evidence="13">Blood</tissue>
    </source>
</reference>
<keyword evidence="2" id="KW-1003">Cell membrane</keyword>
<dbReference type="Pfam" id="PF00003">
    <property type="entry name" value="7tm_3"/>
    <property type="match status" value="1"/>
</dbReference>
<comment type="caution">
    <text evidence="13">The sequence shown here is derived from an EMBL/GenBank/DDBJ whole genome shotgun (WGS) entry which is preliminary data.</text>
</comment>
<evidence type="ECO:0000256" key="10">
    <source>
        <dbReference type="ARBA" id="ARBA00023224"/>
    </source>
</evidence>
<evidence type="ECO:0000259" key="12">
    <source>
        <dbReference type="PROSITE" id="PS50259"/>
    </source>
</evidence>
<evidence type="ECO:0000256" key="8">
    <source>
        <dbReference type="ARBA" id="ARBA00023170"/>
    </source>
</evidence>
<feature type="transmembrane region" description="Helical" evidence="11">
    <location>
        <begin position="819"/>
        <end position="841"/>
    </location>
</feature>
<keyword evidence="6" id="KW-0297">G-protein coupled receptor</keyword>
<evidence type="ECO:0000256" key="6">
    <source>
        <dbReference type="ARBA" id="ARBA00023040"/>
    </source>
</evidence>
<comment type="subcellular location">
    <subcellularLocation>
        <location evidence="1">Cell membrane</location>
        <topology evidence="1">Multi-pass membrane protein</topology>
    </subcellularLocation>
</comment>
<evidence type="ECO:0000313" key="14">
    <source>
        <dbReference type="Proteomes" id="UP001369086"/>
    </source>
</evidence>
<dbReference type="PRINTS" id="PR00592">
    <property type="entry name" value="CASENSINGR"/>
</dbReference>
<accession>A0ABR0YI32</accession>